<reference evidence="3" key="1">
    <citation type="submission" date="2018-05" db="EMBL/GenBank/DDBJ databases">
        <title>The mitochondrial genome of the banana pathogen Mycosphaerella (synonym: Pseudocercospora) fijiensis contains several pseudogenes, multiple changes of direction and a reassigned tRNA gene.</title>
        <authorList>
            <person name="Goodwin S.B."/>
            <person name="McCorison C.B."/>
            <person name="Grimwood J."/>
            <person name="Grigoriev I.V."/>
            <person name="Kema G.H.J."/>
        </authorList>
    </citation>
    <scope>NUCLEOTIDE SEQUENCE</scope>
    <source>
        <strain evidence="3">IPO323</strain>
    </source>
</reference>
<name>A0A3G2SCT4_ZYMTR</name>
<keyword evidence="2" id="KW-1133">Transmembrane helix</keyword>
<evidence type="ECO:0000256" key="1">
    <source>
        <dbReference type="SAM" id="MobiDB-lite"/>
    </source>
</evidence>
<feature type="region of interest" description="Disordered" evidence="1">
    <location>
        <begin position="60"/>
        <end position="140"/>
    </location>
</feature>
<keyword evidence="2" id="KW-0472">Membrane</keyword>
<sequence length="157" mass="16822">MNLSLVLYWPGITLPGFHRTLYSLHKITTDLFYVCLFASLVITILTGIVLTEGSVKSPVELEGSKSPVELDGSKSPVELDGSKSPVELDGSKSPAELDGSECPAELEASTPLEQAPSLPKSGTQSTFNPDIDEIPSSLPKTDLEELLDLAGYLVDLF</sequence>
<feature type="transmembrane region" description="Helical" evidence="2">
    <location>
        <begin position="31"/>
        <end position="50"/>
    </location>
</feature>
<protein>
    <submittedName>
        <fullName evidence="3">Uncharacterized protein</fullName>
    </submittedName>
</protein>
<keyword evidence="3" id="KW-0496">Mitochondrion</keyword>
<gene>
    <name evidence="3" type="primary">orf157</name>
</gene>
<keyword evidence="2" id="KW-0812">Transmembrane</keyword>
<dbReference type="AlphaFoldDB" id="A0A3G2SCT4"/>
<evidence type="ECO:0000313" key="3">
    <source>
        <dbReference type="EMBL" id="AYO45631.1"/>
    </source>
</evidence>
<dbReference type="EMBL" id="MH374028">
    <property type="protein sequence ID" value="AYO45631.1"/>
    <property type="molecule type" value="Genomic_DNA"/>
</dbReference>
<geneLocation type="mitochondrion" evidence="3"/>
<evidence type="ECO:0000256" key="2">
    <source>
        <dbReference type="SAM" id="Phobius"/>
    </source>
</evidence>
<organism evidence="3">
    <name type="scientific">Zymoseptoria tritici</name>
    <name type="common">Speckled leaf blotch fungus</name>
    <name type="synonym">Septoria tritici</name>
    <dbReference type="NCBI Taxonomy" id="1047171"/>
    <lineage>
        <taxon>Eukaryota</taxon>
        <taxon>Fungi</taxon>
        <taxon>Dikarya</taxon>
        <taxon>Ascomycota</taxon>
        <taxon>Pezizomycotina</taxon>
        <taxon>Dothideomycetes</taxon>
        <taxon>Dothideomycetidae</taxon>
        <taxon>Mycosphaerellales</taxon>
        <taxon>Mycosphaerellaceae</taxon>
        <taxon>Zymoseptoria</taxon>
    </lineage>
</organism>
<accession>A0A3G2SCT4</accession>
<proteinExistence type="predicted"/>